<gene>
    <name evidence="1" type="ORF">SAMN05444338_10744</name>
</gene>
<dbReference type="Proteomes" id="UP000198569">
    <property type="component" value="Unassembled WGS sequence"/>
</dbReference>
<reference evidence="2" key="1">
    <citation type="submission" date="2016-10" db="EMBL/GenBank/DDBJ databases">
        <authorList>
            <person name="Varghese N."/>
            <person name="Submissions S."/>
        </authorList>
    </citation>
    <scope>NUCLEOTIDE SEQUENCE [LARGE SCALE GENOMIC DNA]</scope>
    <source>
        <strain evidence="2">DSM 15718</strain>
    </source>
</reference>
<proteinExistence type="predicted"/>
<dbReference type="OrthoDB" id="1368820at2"/>
<evidence type="ECO:0000313" key="2">
    <source>
        <dbReference type="Proteomes" id="UP000198569"/>
    </source>
</evidence>
<dbReference type="EMBL" id="FNMV01000007">
    <property type="protein sequence ID" value="SDX10671.1"/>
    <property type="molecule type" value="Genomic_DNA"/>
</dbReference>
<organism evidence="1 2">
    <name type="scientific">Flavobacterium degerlachei</name>
    <dbReference type="NCBI Taxonomy" id="229203"/>
    <lineage>
        <taxon>Bacteria</taxon>
        <taxon>Pseudomonadati</taxon>
        <taxon>Bacteroidota</taxon>
        <taxon>Flavobacteriia</taxon>
        <taxon>Flavobacteriales</taxon>
        <taxon>Flavobacteriaceae</taxon>
        <taxon>Flavobacterium</taxon>
    </lineage>
</organism>
<dbReference type="RefSeq" id="WP_091431761.1">
    <property type="nucleotide sequence ID" value="NZ_FNMV01000007.1"/>
</dbReference>
<name>A0A1H2YZZ9_9FLAO</name>
<sequence length="110" mass="12966">MKIPLKLSPQQLGALVHSFNAIGKIPVNTRDVRVARSILDKVIVKLKKKHIEIDWNQTLFSKKKKTTLTLEYYEAHYLEYFVTIVDNYPMSEYDRNVIRYIKNDLNQKLA</sequence>
<dbReference type="AlphaFoldDB" id="A0A1H2YZZ9"/>
<keyword evidence="2" id="KW-1185">Reference proteome</keyword>
<accession>A0A1H2YZZ9</accession>
<protein>
    <submittedName>
        <fullName evidence="1">Uncharacterized protein</fullName>
    </submittedName>
</protein>
<evidence type="ECO:0000313" key="1">
    <source>
        <dbReference type="EMBL" id="SDX10671.1"/>
    </source>
</evidence>
<dbReference type="STRING" id="229203.SAMN05444338_10744"/>